<proteinExistence type="predicted"/>
<gene>
    <name evidence="1" type="ORF">H5410_027082</name>
</gene>
<dbReference type="Proteomes" id="UP000824120">
    <property type="component" value="Chromosome 5"/>
</dbReference>
<name>A0A9J5Z3D5_SOLCO</name>
<organism evidence="1 2">
    <name type="scientific">Solanum commersonii</name>
    <name type="common">Commerson's wild potato</name>
    <name type="synonym">Commerson's nightshade</name>
    <dbReference type="NCBI Taxonomy" id="4109"/>
    <lineage>
        <taxon>Eukaryota</taxon>
        <taxon>Viridiplantae</taxon>
        <taxon>Streptophyta</taxon>
        <taxon>Embryophyta</taxon>
        <taxon>Tracheophyta</taxon>
        <taxon>Spermatophyta</taxon>
        <taxon>Magnoliopsida</taxon>
        <taxon>eudicotyledons</taxon>
        <taxon>Gunneridae</taxon>
        <taxon>Pentapetalae</taxon>
        <taxon>asterids</taxon>
        <taxon>lamiids</taxon>
        <taxon>Solanales</taxon>
        <taxon>Solanaceae</taxon>
        <taxon>Solanoideae</taxon>
        <taxon>Solaneae</taxon>
        <taxon>Solanum</taxon>
    </lineage>
</organism>
<accession>A0A9J5Z3D5</accession>
<comment type="caution">
    <text evidence="1">The sequence shown here is derived from an EMBL/GenBank/DDBJ whole genome shotgun (WGS) entry which is preliminary data.</text>
</comment>
<keyword evidence="2" id="KW-1185">Reference proteome</keyword>
<evidence type="ECO:0000313" key="2">
    <source>
        <dbReference type="Proteomes" id="UP000824120"/>
    </source>
</evidence>
<sequence length="129" mass="14979">MKRSIVHSKIQVMTHQYQRTSCSQYLLQMQVQAQPKCSNALTQGMIPYSHNGSQFTASESHAKLTLTKKNTMHNFIHRFARVPFFSKRWFLPKKGNAHGVFKSGSHTHKLRIYVHLIESTIQVINIDRK</sequence>
<dbReference type="EMBL" id="JACXVP010000005">
    <property type="protein sequence ID" value="KAG5605590.1"/>
    <property type="molecule type" value="Genomic_DNA"/>
</dbReference>
<dbReference type="AlphaFoldDB" id="A0A9J5Z3D5"/>
<reference evidence="1 2" key="1">
    <citation type="submission" date="2020-09" db="EMBL/GenBank/DDBJ databases">
        <title>De no assembly of potato wild relative species, Solanum commersonii.</title>
        <authorList>
            <person name="Cho K."/>
        </authorList>
    </citation>
    <scope>NUCLEOTIDE SEQUENCE [LARGE SCALE GENOMIC DNA]</scope>
    <source>
        <strain evidence="1">LZ3.2</strain>
        <tissue evidence="1">Leaf</tissue>
    </source>
</reference>
<protein>
    <submittedName>
        <fullName evidence="1">Uncharacterized protein</fullName>
    </submittedName>
</protein>
<evidence type="ECO:0000313" key="1">
    <source>
        <dbReference type="EMBL" id="KAG5605590.1"/>
    </source>
</evidence>